<keyword evidence="2" id="KW-1185">Reference proteome</keyword>
<name>A0ABR8SFD0_9BURK</name>
<dbReference type="Proteomes" id="UP000634919">
    <property type="component" value="Unassembled WGS sequence"/>
</dbReference>
<comment type="caution">
    <text evidence="1">The sequence shown here is derived from an EMBL/GenBank/DDBJ whole genome shotgun (WGS) entry which is preliminary data.</text>
</comment>
<accession>A0ABR8SFD0</accession>
<evidence type="ECO:0000313" key="2">
    <source>
        <dbReference type="Proteomes" id="UP000634919"/>
    </source>
</evidence>
<protein>
    <submittedName>
        <fullName evidence="1">Uncharacterized protein</fullName>
    </submittedName>
</protein>
<sequence>MNNQLLKNPSRYLYTEYGQLYVPAVPARPGYWRVASAPQWAWVPVKTVYGRPLMGHWSITMFWFDPYQRKNMEWNGQAFDGQDIRVPYTIRDAGSREEIQIRAPDQKTQIWVPPTPAIPEQPFIPDRHVYEDNAGWDAGARAVRTVAQHGVIHWSMSATARGVVVGLARTPAAGAYWQYLVGVRAEEGVAKVVVSGADVAHLGRFGKDTKFRIAFTQAAFEVYVDDVLRHSVLVPGDGAALLFDVSLYSAGDYIFNPAITAHHIGSVQGQFQLLQGMATDVLLDGVVLLNAPYLQGSALGEGQANDAASGILGHLLGLATDLDELAFTTGQLPALQGQASGYRDLLPQEEPSNIYAGFARITAQDAVTDTGVQQLAAPYLQGLASDEADVSVAFGYLPSLNLLIEEEDPNEDELWQRVKWRGGFQPHGVQDIALVQRVVQRWAMGQTSLSAGDWAERAKVLAGWGLSQVGSAVLHAVGRLPSGEGNRLPADDEGVSVLTCHESGGYVTQYTAYNFQSFATINGACYGVAADGVYLLEGDSDDGRECVASVDLGTKDFGSSDMTSLSAAYAGIASAAQAVLTVQTRQGAFQYRQRACHPRLQQQRFDVGRGMRDTHYDLTIQAPAHGLELADLTFDINNSSRKI</sequence>
<dbReference type="RefSeq" id="WP_191724567.1">
    <property type="nucleotide sequence ID" value="NZ_JACSQK010000009.1"/>
</dbReference>
<gene>
    <name evidence="1" type="ORF">H9646_16955</name>
</gene>
<organism evidence="1 2">
    <name type="scientific">Comamonas avium</name>
    <dbReference type="NCBI Taxonomy" id="2762231"/>
    <lineage>
        <taxon>Bacteria</taxon>
        <taxon>Pseudomonadati</taxon>
        <taxon>Pseudomonadota</taxon>
        <taxon>Betaproteobacteria</taxon>
        <taxon>Burkholderiales</taxon>
        <taxon>Comamonadaceae</taxon>
        <taxon>Comamonas</taxon>
    </lineage>
</organism>
<proteinExistence type="predicted"/>
<dbReference type="EMBL" id="JACSQK010000009">
    <property type="protein sequence ID" value="MBD7962162.1"/>
    <property type="molecule type" value="Genomic_DNA"/>
</dbReference>
<reference evidence="1 2" key="1">
    <citation type="submission" date="2020-08" db="EMBL/GenBank/DDBJ databases">
        <title>A Genomic Blueprint of the Chicken Gut Microbiome.</title>
        <authorList>
            <person name="Gilroy R."/>
            <person name="Ravi A."/>
            <person name="Getino M."/>
            <person name="Pursley I."/>
            <person name="Horton D.L."/>
            <person name="Alikhan N.-F."/>
            <person name="Baker D."/>
            <person name="Gharbi K."/>
            <person name="Hall N."/>
            <person name="Watson M."/>
            <person name="Adriaenssens E.M."/>
            <person name="Foster-Nyarko E."/>
            <person name="Jarju S."/>
            <person name="Secka A."/>
            <person name="Antonio M."/>
            <person name="Oren A."/>
            <person name="Chaudhuri R."/>
            <person name="La Ragione R.M."/>
            <person name="Hildebrand F."/>
            <person name="Pallen M.J."/>
        </authorList>
    </citation>
    <scope>NUCLEOTIDE SEQUENCE [LARGE SCALE GENOMIC DNA]</scope>
    <source>
        <strain evidence="1 2">Sa2CVA6</strain>
    </source>
</reference>
<evidence type="ECO:0000313" key="1">
    <source>
        <dbReference type="EMBL" id="MBD7962162.1"/>
    </source>
</evidence>